<sequence>MTTHTVRRAVAAAALAAVTALSLTACGGSSKDGSDTAKADGAEQSASPDDEGSDGGDEADDDAKSSPQATGDACTPTQMKVEARAVPSPAHHVLLVATNTGKKECTAYGFPFLRFDQDQATAGVTEESKPGAALKLAPGKAAYAGVTASASGGNGRDVKKLSVSFQTPNGDPVDGDPSVPALPGGTLHVDDSAKGTYWVGSEDAALKW</sequence>
<dbReference type="AlphaFoldDB" id="A0A7Y7B0W1"/>
<evidence type="ECO:0000313" key="5">
    <source>
        <dbReference type="Proteomes" id="UP000587462"/>
    </source>
</evidence>
<dbReference type="EMBL" id="JABBXF010000006">
    <property type="protein sequence ID" value="NVK76857.1"/>
    <property type="molecule type" value="Genomic_DNA"/>
</dbReference>
<name>A0A7Y7B0W1_STRMO</name>
<feature type="region of interest" description="Disordered" evidence="1">
    <location>
        <begin position="25"/>
        <end position="75"/>
    </location>
</feature>
<keyword evidence="5" id="KW-1185">Reference proteome</keyword>
<accession>A0A7Y7B0W1</accession>
<feature type="compositionally biased region" description="Basic and acidic residues" evidence="1">
    <location>
        <begin position="32"/>
        <end position="41"/>
    </location>
</feature>
<feature type="signal peptide" evidence="2">
    <location>
        <begin position="1"/>
        <end position="25"/>
    </location>
</feature>
<dbReference type="PROSITE" id="PS51257">
    <property type="entry name" value="PROKAR_LIPOPROTEIN"/>
    <property type="match status" value="1"/>
</dbReference>
<feature type="compositionally biased region" description="Acidic residues" evidence="1">
    <location>
        <begin position="48"/>
        <end position="61"/>
    </location>
</feature>
<dbReference type="Pfam" id="PF14016">
    <property type="entry name" value="DUF4232"/>
    <property type="match status" value="1"/>
</dbReference>
<evidence type="ECO:0000256" key="2">
    <source>
        <dbReference type="SAM" id="SignalP"/>
    </source>
</evidence>
<protein>
    <submittedName>
        <fullName evidence="4">DUF4232 domain-containing protein</fullName>
    </submittedName>
</protein>
<evidence type="ECO:0000259" key="3">
    <source>
        <dbReference type="Pfam" id="PF14016"/>
    </source>
</evidence>
<reference evidence="4 5" key="1">
    <citation type="submission" date="2020-04" db="EMBL/GenBank/DDBJ databases">
        <title>Draft Genome Sequence of Streptomyces morookaense DSM 40503, an 8-azaguanine-producing strain.</title>
        <authorList>
            <person name="Qi J."/>
            <person name="Gao J.-M."/>
        </authorList>
    </citation>
    <scope>NUCLEOTIDE SEQUENCE [LARGE SCALE GENOMIC DNA]</scope>
    <source>
        <strain evidence="4 5">DSM 40503</strain>
    </source>
</reference>
<dbReference type="InterPro" id="IPR025326">
    <property type="entry name" value="DUF4232"/>
</dbReference>
<dbReference type="Proteomes" id="UP000587462">
    <property type="component" value="Unassembled WGS sequence"/>
</dbReference>
<evidence type="ECO:0000256" key="1">
    <source>
        <dbReference type="SAM" id="MobiDB-lite"/>
    </source>
</evidence>
<organism evidence="4 5">
    <name type="scientific">Streptomyces morookaense</name>
    <name type="common">Streptoverticillium morookaense</name>
    <dbReference type="NCBI Taxonomy" id="1970"/>
    <lineage>
        <taxon>Bacteria</taxon>
        <taxon>Bacillati</taxon>
        <taxon>Actinomycetota</taxon>
        <taxon>Actinomycetes</taxon>
        <taxon>Kitasatosporales</taxon>
        <taxon>Streptomycetaceae</taxon>
        <taxon>Streptomyces</taxon>
    </lineage>
</organism>
<keyword evidence="2" id="KW-0732">Signal</keyword>
<comment type="caution">
    <text evidence="4">The sequence shown here is derived from an EMBL/GenBank/DDBJ whole genome shotgun (WGS) entry which is preliminary data.</text>
</comment>
<gene>
    <name evidence="4" type="ORF">HG542_04210</name>
</gene>
<dbReference type="RefSeq" id="WP_171078640.1">
    <property type="nucleotide sequence ID" value="NZ_BNBU01000004.1"/>
</dbReference>
<feature type="chain" id="PRO_5038625412" evidence="2">
    <location>
        <begin position="26"/>
        <end position="208"/>
    </location>
</feature>
<evidence type="ECO:0000313" key="4">
    <source>
        <dbReference type="EMBL" id="NVK76857.1"/>
    </source>
</evidence>
<feature type="domain" description="DUF4232" evidence="3">
    <location>
        <begin position="74"/>
        <end position="193"/>
    </location>
</feature>
<proteinExistence type="predicted"/>